<dbReference type="CDD" id="cd12148">
    <property type="entry name" value="fungal_TF_MHR"/>
    <property type="match status" value="2"/>
</dbReference>
<keyword evidence="1" id="KW-0479">Metal-binding</keyword>
<dbReference type="PROSITE" id="PS00463">
    <property type="entry name" value="ZN2_CY6_FUNGAL_1"/>
    <property type="match status" value="1"/>
</dbReference>
<dbReference type="GO" id="GO:0000981">
    <property type="term" value="F:DNA-binding transcription factor activity, RNA polymerase II-specific"/>
    <property type="evidence" value="ECO:0007669"/>
    <property type="project" value="InterPro"/>
</dbReference>
<dbReference type="VEuPathDB" id="FungiDB:FOZG_16938"/>
<dbReference type="VEuPathDB" id="FungiDB:FOC1_g10004723"/>
<gene>
    <name evidence="5" type="ORF">BFJ69_g13134</name>
</gene>
<dbReference type="SMART" id="SM00066">
    <property type="entry name" value="GAL4"/>
    <property type="match status" value="2"/>
</dbReference>
<protein>
    <recommendedName>
        <fullName evidence="4">Zn(2)-C6 fungal-type domain-containing protein</fullName>
    </recommendedName>
</protein>
<dbReference type="PANTHER" id="PTHR47431">
    <property type="entry name" value="ZN(II)2CYS6 TRANSCRIPTION FACTOR (EUROFUNG)-RELATED"/>
    <property type="match status" value="1"/>
</dbReference>
<dbReference type="Pfam" id="PF00172">
    <property type="entry name" value="Zn_clus"/>
    <property type="match status" value="2"/>
</dbReference>
<dbReference type="SUPFAM" id="SSF57701">
    <property type="entry name" value="Zn2/Cys6 DNA-binding domain"/>
    <property type="match status" value="2"/>
</dbReference>
<dbReference type="AlphaFoldDB" id="A0A420MLS1"/>
<feature type="region of interest" description="Disordered" evidence="3">
    <location>
        <begin position="54"/>
        <end position="73"/>
    </location>
</feature>
<evidence type="ECO:0000313" key="5">
    <source>
        <dbReference type="EMBL" id="RKK68959.1"/>
    </source>
</evidence>
<proteinExistence type="predicted"/>
<reference evidence="5 6" key="1">
    <citation type="journal article" date="2018" name="Sci. Rep.">
        <title>Characterisation of pathogen-specific regions and novel effector candidates in Fusarium oxysporum f. sp. cepae.</title>
        <authorList>
            <person name="Armitage A.D."/>
            <person name="Taylor A."/>
            <person name="Sobczyk M.K."/>
            <person name="Baxter L."/>
            <person name="Greenfield B.P."/>
            <person name="Bates H.J."/>
            <person name="Wilson F."/>
            <person name="Jackson A.C."/>
            <person name="Ott S."/>
            <person name="Harrison R.J."/>
            <person name="Clarkson J.P."/>
        </authorList>
    </citation>
    <scope>NUCLEOTIDE SEQUENCE [LARGE SCALE GENOMIC DNA]</scope>
    <source>
        <strain evidence="5 6">Fo_A13</strain>
    </source>
</reference>
<dbReference type="InterPro" id="IPR007219">
    <property type="entry name" value="XnlR_reg_dom"/>
</dbReference>
<dbReference type="EMBL" id="MRCX01000170">
    <property type="protein sequence ID" value="RKK68959.1"/>
    <property type="molecule type" value="Genomic_DNA"/>
</dbReference>
<comment type="caution">
    <text evidence="5">The sequence shown here is derived from an EMBL/GenBank/DDBJ whole genome shotgun (WGS) entry which is preliminary data.</text>
</comment>
<dbReference type="PROSITE" id="PS50048">
    <property type="entry name" value="ZN2_CY6_FUNGAL_2"/>
    <property type="match status" value="2"/>
</dbReference>
<evidence type="ECO:0000256" key="2">
    <source>
        <dbReference type="ARBA" id="ARBA00023242"/>
    </source>
</evidence>
<dbReference type="PANTHER" id="PTHR47431:SF1">
    <property type="entry name" value="ZN(II)2CYS6 TRANSCRIPTION FACTOR (EUROFUNG)"/>
    <property type="match status" value="1"/>
</dbReference>
<dbReference type="VEuPathDB" id="FungiDB:FOMG_14963"/>
<feature type="domain" description="Zn(2)-C6 fungal-type" evidence="4">
    <location>
        <begin position="18"/>
        <end position="47"/>
    </location>
</feature>
<evidence type="ECO:0000256" key="1">
    <source>
        <dbReference type="ARBA" id="ARBA00022723"/>
    </source>
</evidence>
<keyword evidence="2" id="KW-0539">Nucleus</keyword>
<dbReference type="InterPro" id="IPR001138">
    <property type="entry name" value="Zn2Cys6_DnaBD"/>
</dbReference>
<dbReference type="Gene3D" id="4.10.240.10">
    <property type="entry name" value="Zn(2)-C6 fungal-type DNA-binding domain"/>
    <property type="match status" value="2"/>
</dbReference>
<dbReference type="VEuPathDB" id="FungiDB:FOC4_g10008564"/>
<dbReference type="VEuPathDB" id="FungiDB:HZS61_007212"/>
<dbReference type="Proteomes" id="UP000285084">
    <property type="component" value="Unassembled WGS sequence"/>
</dbReference>
<dbReference type="VEuPathDB" id="FungiDB:FOIG_15836"/>
<dbReference type="GO" id="GO:0008270">
    <property type="term" value="F:zinc ion binding"/>
    <property type="evidence" value="ECO:0007669"/>
    <property type="project" value="InterPro"/>
</dbReference>
<evidence type="ECO:0000256" key="3">
    <source>
        <dbReference type="SAM" id="MobiDB-lite"/>
    </source>
</evidence>
<dbReference type="VEuPathDB" id="FungiDB:FOZG_11938"/>
<accession>A0A420MLS1</accession>
<dbReference type="VEuPathDB" id="FungiDB:HZS61_007211"/>
<dbReference type="InterPro" id="IPR036864">
    <property type="entry name" value="Zn2-C6_fun-type_DNA-bd_sf"/>
</dbReference>
<dbReference type="CDD" id="cd00067">
    <property type="entry name" value="GAL4"/>
    <property type="match status" value="2"/>
</dbReference>
<feature type="region of interest" description="Disordered" evidence="3">
    <location>
        <begin position="556"/>
        <end position="578"/>
    </location>
</feature>
<dbReference type="VEuPathDB" id="FungiDB:FOXG_17625"/>
<dbReference type="GO" id="GO:0006351">
    <property type="term" value="P:DNA-templated transcription"/>
    <property type="evidence" value="ECO:0007669"/>
    <property type="project" value="InterPro"/>
</dbReference>
<dbReference type="VEuPathDB" id="FungiDB:FOC1_g10000677"/>
<sequence length="1190" mass="133195">MNQVVFNSALGCAVQIRSCDHCFHRKIKCDRRTPCLNCRENDLQCQYKRPRKKRRYNRPVSDAPDVNSRVSSETLSIPSDGRIDYLAVETGDSMAVSTPAQAQQLDLMRLNNSMHTQVPTVSPMQLGTDYWDLGLGECFFYPKTFLGVVDLPPYSSSLPLSMPASPDIYLSTPLQNPSGQNETLDRLLSDSTIPQLIDVFLERLQQSMPFFTRSFLLQNIASQRHVHDRSFGSLVQAICSLVLLQPVQSQEKRPWPNREARADAHLALAVNLHSQADLGQSPTLEAIMTSVFLFACQFCKGNFDAARFRLREAAALAEVMNLDKPESYGQIGDTEKQRRLRTLISLTIIERIYSVQRDYIPGTKLLSRNKLQELQNAIASSDDRGESENIIAMEGISSMLEQVDFIDPDIIKCWKGFCWGEESPTHVTRSTILTLLRRYRIPPQFSGPSGIDTHAQHADILVTRHWIRIKLWSLASSHGYVEALSDDEEFRNEYALTIASEALDTCLQFEMTSLEVHGVGLVEKLSDIATCAALQVNESCAAFSPNQEYPIHADLRDPNTNGILPQEDSPNSRSSSGHVINGAEEMLNGYLSLFASFRRGKHPFLKPYMHFLAALNLQSPAGAASSVPAMLPSLEPCVAASTRRNLVSVPAACLVCRRRHLKCDGQRPCSRCRTANLDCVYAASRRGYNGRKRTATQSSSHREAPKTLVPIVERTATVVGSAPAAPALEFPSVFDPTMFFGNVGSHSSVDTGFPIAAFPQTIASTSLPAFSSQTLFGGTGNEVPRALPLRERYIESFYLNFYAAHPFIPPKDLLLILAQQTSLEPLLAAMRWIGSLYIEQDSSRSLLTDASRLIDGTPLKNGFLVQAMLLVIIGLDGNRQGKRAKKLMANARDISIQIKLNTHPFAATNGQGIPILEESWRRTWWELYIVDALMSGVHQTNIFILYDVPTDVGLPCEEYQYLTGQIPPPIYPYDTENLGLFDGRPFSSYTYRIQCACLLGTLQKMPTQVDHVDRLLANWMLRLPPSKYDAYCKGELDEMMFQAIMMWQAISILLHQPHSQLDPSLTYNIKACVPNTPAVSSDALNSHTKHTIRAARELSKLISQRVPLLKHTHFFAYMVTLSSTIHLSRWSLTFVAEDDEDLRQNMGRNIGALVKYAEMWPMAQRLGLQVKQIAKKVYTTKKHQQQQPSK</sequence>
<evidence type="ECO:0000313" key="6">
    <source>
        <dbReference type="Proteomes" id="UP000285084"/>
    </source>
</evidence>
<organism evidence="5 6">
    <name type="scientific">Fusarium oxysporum</name>
    <name type="common">Fusarium vascular wilt</name>
    <dbReference type="NCBI Taxonomy" id="5507"/>
    <lineage>
        <taxon>Eukaryota</taxon>
        <taxon>Fungi</taxon>
        <taxon>Dikarya</taxon>
        <taxon>Ascomycota</taxon>
        <taxon>Pezizomycotina</taxon>
        <taxon>Sordariomycetes</taxon>
        <taxon>Hypocreomycetidae</taxon>
        <taxon>Hypocreales</taxon>
        <taxon>Nectriaceae</taxon>
        <taxon>Fusarium</taxon>
        <taxon>Fusarium oxysporum species complex</taxon>
    </lineage>
</organism>
<feature type="compositionally biased region" description="Polar residues" evidence="3">
    <location>
        <begin position="558"/>
        <end position="578"/>
    </location>
</feature>
<dbReference type="GO" id="GO:0003677">
    <property type="term" value="F:DNA binding"/>
    <property type="evidence" value="ECO:0007669"/>
    <property type="project" value="InterPro"/>
</dbReference>
<dbReference type="VEuPathDB" id="FungiDB:FOXG_17624"/>
<dbReference type="Pfam" id="PF04082">
    <property type="entry name" value="Fungal_trans"/>
    <property type="match status" value="1"/>
</dbReference>
<name>A0A420MLS1_FUSOX</name>
<feature type="domain" description="Zn(2)-C6 fungal-type" evidence="4">
    <location>
        <begin position="652"/>
        <end position="681"/>
    </location>
</feature>
<dbReference type="VEuPathDB" id="FungiDB:FOMG_14962"/>
<evidence type="ECO:0000259" key="4">
    <source>
        <dbReference type="PROSITE" id="PS50048"/>
    </source>
</evidence>